<evidence type="ECO:0000313" key="4">
    <source>
        <dbReference type="Proteomes" id="UP000035159"/>
    </source>
</evidence>
<dbReference type="InterPro" id="IPR010708">
    <property type="entry name" value="5'(3')-deoxyribonucleotidase"/>
</dbReference>
<dbReference type="STRING" id="1330330.IX53_06890"/>
<dbReference type="Gene3D" id="3.40.50.1000">
    <property type="entry name" value="HAD superfamily/HAD-like"/>
    <property type="match status" value="1"/>
</dbReference>
<comment type="similarity">
    <text evidence="1">Belongs to the 5'(3')-deoxyribonucleotidase family.</text>
</comment>
<dbReference type="Gene3D" id="1.10.40.40">
    <property type="entry name" value="Deoxyribonucleotidase, domain 2"/>
    <property type="match status" value="1"/>
</dbReference>
<reference evidence="3 4" key="1">
    <citation type="submission" date="2015-04" db="EMBL/GenBank/DDBJ databases">
        <title>Complete Genome Sequence of Kosmotoga pacifica SLHLJ1.</title>
        <authorList>
            <person name="Jiang L.J."/>
            <person name="Shao Z.Z."/>
            <person name="Jebbar M."/>
        </authorList>
    </citation>
    <scope>NUCLEOTIDE SEQUENCE [LARGE SCALE GENOMIC DNA]</scope>
    <source>
        <strain evidence="3 4">SLHLJ1</strain>
    </source>
</reference>
<dbReference type="PATRIC" id="fig|1330330.3.peg.1396"/>
<dbReference type="InterPro" id="IPR036412">
    <property type="entry name" value="HAD-like_sf"/>
</dbReference>
<evidence type="ECO:0000313" key="3">
    <source>
        <dbReference type="EMBL" id="AKI97588.1"/>
    </source>
</evidence>
<dbReference type="InterPro" id="IPR023214">
    <property type="entry name" value="HAD_sf"/>
</dbReference>
<dbReference type="PANTHER" id="PTHR35134">
    <property type="entry name" value="NUCLEOTIDASE YQFW-RELATED"/>
    <property type="match status" value="1"/>
</dbReference>
<dbReference type="Proteomes" id="UP000035159">
    <property type="component" value="Chromosome"/>
</dbReference>
<dbReference type="KEGG" id="kpf:IX53_06890"/>
<sequence length="187" mass="21841">MKIMIDMDDVLTNFNIAFLRVANEMFGTPIETTITIWDFWKCVPGLTLDMEEKVWEKIKSMENFYETLPPYASARDLKKLSSLLEEGKHEFYFITSRFPTKGRSVQAQSQRWLEKHLGRSGAVIISSNKGQLCQILGIEYAVDDAPHHIENLLSHGINTYIMDWPYNRHIEHRFRIRTLGEFLDSII</sequence>
<dbReference type="PANTHER" id="PTHR35134:SF2">
    <property type="entry name" value="NUCLEOTIDASE YQFW-RELATED"/>
    <property type="match status" value="1"/>
</dbReference>
<keyword evidence="4" id="KW-1185">Reference proteome</keyword>
<dbReference type="OrthoDB" id="573782at2"/>
<name>A0A0G2ZFN9_9BACT</name>
<dbReference type="GO" id="GO:0008253">
    <property type="term" value="F:5'-nucleotidase activity"/>
    <property type="evidence" value="ECO:0007669"/>
    <property type="project" value="InterPro"/>
</dbReference>
<accession>A0A0G2ZFN9</accession>
<dbReference type="Pfam" id="PF06941">
    <property type="entry name" value="NT5C"/>
    <property type="match status" value="1"/>
</dbReference>
<dbReference type="SUPFAM" id="SSF56784">
    <property type="entry name" value="HAD-like"/>
    <property type="match status" value="1"/>
</dbReference>
<dbReference type="RefSeq" id="WP_047754723.1">
    <property type="nucleotide sequence ID" value="NZ_CAJUHA010000017.1"/>
</dbReference>
<feature type="active site" description="Proton donor" evidence="2">
    <location>
        <position position="8"/>
    </location>
</feature>
<feature type="active site" description="Nucleophile" evidence="2">
    <location>
        <position position="6"/>
    </location>
</feature>
<gene>
    <name evidence="3" type="ORF">IX53_06890</name>
</gene>
<dbReference type="InterPro" id="IPR052419">
    <property type="entry name" value="5_3-deoxyribonucleotidase-like"/>
</dbReference>
<dbReference type="EMBL" id="CP011232">
    <property type="protein sequence ID" value="AKI97588.1"/>
    <property type="molecule type" value="Genomic_DNA"/>
</dbReference>
<dbReference type="GO" id="GO:0009264">
    <property type="term" value="P:deoxyribonucleotide catabolic process"/>
    <property type="evidence" value="ECO:0007669"/>
    <property type="project" value="InterPro"/>
</dbReference>
<protein>
    <submittedName>
        <fullName evidence="3">5'-nucleotidase</fullName>
    </submittedName>
</protein>
<proteinExistence type="inferred from homology"/>
<evidence type="ECO:0000256" key="2">
    <source>
        <dbReference type="PIRSR" id="PIRSR610708-1"/>
    </source>
</evidence>
<dbReference type="AlphaFoldDB" id="A0A0G2ZFN9"/>
<evidence type="ECO:0000256" key="1">
    <source>
        <dbReference type="ARBA" id="ARBA00009589"/>
    </source>
</evidence>
<organism evidence="3 4">
    <name type="scientific">Kosmotoga pacifica</name>
    <dbReference type="NCBI Taxonomy" id="1330330"/>
    <lineage>
        <taxon>Bacteria</taxon>
        <taxon>Thermotogati</taxon>
        <taxon>Thermotogota</taxon>
        <taxon>Thermotogae</taxon>
        <taxon>Kosmotogales</taxon>
        <taxon>Kosmotogaceae</taxon>
        <taxon>Kosmotoga</taxon>
    </lineage>
</organism>